<dbReference type="InterPro" id="IPR015374">
    <property type="entry name" value="ChAPs"/>
</dbReference>
<dbReference type="GO" id="GO:0005737">
    <property type="term" value="C:cytoplasm"/>
    <property type="evidence" value="ECO:0007669"/>
    <property type="project" value="UniProtKB-ARBA"/>
</dbReference>
<evidence type="ECO:0000256" key="1">
    <source>
        <dbReference type="PROSITE-ProRule" id="PRU00339"/>
    </source>
</evidence>
<dbReference type="AlphaFoldDB" id="A0A318U8R9"/>
<organism evidence="3 4">
    <name type="scientific">Ureibacillus chungkukjangi</name>
    <dbReference type="NCBI Taxonomy" id="1202712"/>
    <lineage>
        <taxon>Bacteria</taxon>
        <taxon>Bacillati</taxon>
        <taxon>Bacillota</taxon>
        <taxon>Bacilli</taxon>
        <taxon>Bacillales</taxon>
        <taxon>Caryophanaceae</taxon>
        <taxon>Ureibacillus</taxon>
    </lineage>
</organism>
<dbReference type="GO" id="GO:0012505">
    <property type="term" value="C:endomembrane system"/>
    <property type="evidence" value="ECO:0007669"/>
    <property type="project" value="UniProtKB-ARBA"/>
</dbReference>
<comment type="caution">
    <text evidence="3">The sequence shown here is derived from an EMBL/GenBank/DDBJ whole genome shotgun (WGS) entry which is preliminary data.</text>
</comment>
<keyword evidence="1" id="KW-0802">TPR repeat</keyword>
<dbReference type="RefSeq" id="WP_107931836.1">
    <property type="nucleotide sequence ID" value="NZ_CP085009.1"/>
</dbReference>
<keyword evidence="4" id="KW-1185">Reference proteome</keyword>
<dbReference type="InterPro" id="IPR011990">
    <property type="entry name" value="TPR-like_helical_dom_sf"/>
</dbReference>
<dbReference type="Gene3D" id="1.25.40.10">
    <property type="entry name" value="Tetratricopeptide repeat domain"/>
    <property type="match status" value="1"/>
</dbReference>
<dbReference type="Proteomes" id="UP000247416">
    <property type="component" value="Unassembled WGS sequence"/>
</dbReference>
<proteinExistence type="predicted"/>
<sequence length="303" mass="35894">MIQALAYFEGNEYKQAFKRMKQLVEQERSVENLHNLAWLYLNEEEDLNMGQKLAEEAVELGPNHHFPHALLAEIYLRKNDLPRAEVHLHKVLEKHRIPSIIHNLGVLYAKKRQWTEAANYFQESAKMSSYIQIMEIHCRIQANDIKAKDILLQWDESQDDFIGWSEAADLWIELGEFTNAKEGFEKEWGITFPSPYIVKRYSYVLYRLGKEEELMKIQKHTLANIEQEVEEVQKEIDWSEEDKNEQIQKLEEWREEVTGLLKNLKKGYVPPYEIDIYVEGGCYLFGCSQHNHPFYRGDSKKRV</sequence>
<dbReference type="EMBL" id="QJTJ01000002">
    <property type="protein sequence ID" value="PYF08389.1"/>
    <property type="molecule type" value="Genomic_DNA"/>
</dbReference>
<dbReference type="GO" id="GO:0032991">
    <property type="term" value="C:protein-containing complex"/>
    <property type="evidence" value="ECO:0007669"/>
    <property type="project" value="UniProtKB-ARBA"/>
</dbReference>
<reference evidence="3 4" key="1">
    <citation type="submission" date="2018-06" db="EMBL/GenBank/DDBJ databases">
        <title>Genomic Encyclopedia of Archaeal and Bacterial Type Strains, Phase II (KMG-II): from individual species to whole genera.</title>
        <authorList>
            <person name="Goeker M."/>
        </authorList>
    </citation>
    <scope>NUCLEOTIDE SEQUENCE [LARGE SCALE GENOMIC DNA]</scope>
    <source>
        <strain evidence="3 4">KACC 16626</strain>
    </source>
</reference>
<name>A0A318U8R9_9BACL</name>
<dbReference type="Pfam" id="PF09295">
    <property type="entry name" value="ChAPs"/>
    <property type="match status" value="1"/>
</dbReference>
<gene>
    <name evidence="3" type="ORF">BJ095_102155</name>
</gene>
<dbReference type="PROSITE" id="PS50005">
    <property type="entry name" value="TPR"/>
    <property type="match status" value="1"/>
</dbReference>
<evidence type="ECO:0000313" key="4">
    <source>
        <dbReference type="Proteomes" id="UP000247416"/>
    </source>
</evidence>
<dbReference type="OrthoDB" id="2836682at2"/>
<protein>
    <submittedName>
        <fullName evidence="3">Tetratricopeptide repeat protein</fullName>
    </submittedName>
</protein>
<dbReference type="Pfam" id="PF13176">
    <property type="entry name" value="TPR_7"/>
    <property type="match status" value="1"/>
</dbReference>
<accession>A0A318U8R9</accession>
<keyword evidence="2" id="KW-0175">Coiled coil</keyword>
<evidence type="ECO:0000313" key="3">
    <source>
        <dbReference type="EMBL" id="PYF08389.1"/>
    </source>
</evidence>
<dbReference type="SUPFAM" id="SSF48452">
    <property type="entry name" value="TPR-like"/>
    <property type="match status" value="1"/>
</dbReference>
<feature type="repeat" description="TPR" evidence="1">
    <location>
        <begin position="98"/>
        <end position="131"/>
    </location>
</feature>
<evidence type="ECO:0000256" key="2">
    <source>
        <dbReference type="SAM" id="Coils"/>
    </source>
</evidence>
<feature type="coiled-coil region" evidence="2">
    <location>
        <begin position="208"/>
        <end position="263"/>
    </location>
</feature>
<dbReference type="GO" id="GO:0016192">
    <property type="term" value="P:vesicle-mediated transport"/>
    <property type="evidence" value="ECO:0007669"/>
    <property type="project" value="UniProtKB-ARBA"/>
</dbReference>
<dbReference type="InterPro" id="IPR019734">
    <property type="entry name" value="TPR_rpt"/>
</dbReference>